<evidence type="ECO:0000256" key="4">
    <source>
        <dbReference type="PROSITE-ProRule" id="PRU00433"/>
    </source>
</evidence>
<dbReference type="SUPFAM" id="SSF46626">
    <property type="entry name" value="Cytochrome c"/>
    <property type="match status" value="2"/>
</dbReference>
<evidence type="ECO:0000259" key="6">
    <source>
        <dbReference type="PROSITE" id="PS51007"/>
    </source>
</evidence>
<proteinExistence type="predicted"/>
<evidence type="ECO:0000256" key="5">
    <source>
        <dbReference type="SAM" id="Phobius"/>
    </source>
</evidence>
<accession>A0A1G7K4H9</accession>
<protein>
    <submittedName>
        <fullName evidence="7">Cytochrome c</fullName>
    </submittedName>
</protein>
<organism evidence="7 8">
    <name type="scientific">Dyadobacter soli</name>
    <dbReference type="NCBI Taxonomy" id="659014"/>
    <lineage>
        <taxon>Bacteria</taxon>
        <taxon>Pseudomonadati</taxon>
        <taxon>Bacteroidota</taxon>
        <taxon>Cytophagia</taxon>
        <taxon>Cytophagales</taxon>
        <taxon>Spirosomataceae</taxon>
        <taxon>Dyadobacter</taxon>
    </lineage>
</organism>
<dbReference type="InterPro" id="IPR036909">
    <property type="entry name" value="Cyt_c-like_dom_sf"/>
</dbReference>
<keyword evidence="2 4" id="KW-0479">Metal-binding</keyword>
<evidence type="ECO:0000256" key="1">
    <source>
        <dbReference type="ARBA" id="ARBA00022617"/>
    </source>
</evidence>
<gene>
    <name evidence="7" type="ORF">SAMN04487996_11013</name>
</gene>
<name>A0A1G7K4H9_9BACT</name>
<feature type="domain" description="Cytochrome c" evidence="6">
    <location>
        <begin position="66"/>
        <end position="165"/>
    </location>
</feature>
<dbReference type="GO" id="GO:0046872">
    <property type="term" value="F:metal ion binding"/>
    <property type="evidence" value="ECO:0007669"/>
    <property type="project" value="UniProtKB-KW"/>
</dbReference>
<dbReference type="InterPro" id="IPR009056">
    <property type="entry name" value="Cyt_c-like_dom"/>
</dbReference>
<reference evidence="8" key="1">
    <citation type="submission" date="2016-10" db="EMBL/GenBank/DDBJ databases">
        <authorList>
            <person name="Varghese N."/>
            <person name="Submissions S."/>
        </authorList>
    </citation>
    <scope>NUCLEOTIDE SEQUENCE [LARGE SCALE GENOMIC DNA]</scope>
    <source>
        <strain evidence="8">DSM 25329</strain>
    </source>
</reference>
<evidence type="ECO:0000256" key="2">
    <source>
        <dbReference type="ARBA" id="ARBA00022723"/>
    </source>
</evidence>
<keyword evidence="8" id="KW-1185">Reference proteome</keyword>
<dbReference type="PROSITE" id="PS51007">
    <property type="entry name" value="CYTC"/>
    <property type="match status" value="2"/>
</dbReference>
<dbReference type="AlphaFoldDB" id="A0A1G7K4H9"/>
<feature type="transmembrane region" description="Helical" evidence="5">
    <location>
        <begin position="21"/>
        <end position="40"/>
    </location>
</feature>
<dbReference type="GO" id="GO:0020037">
    <property type="term" value="F:heme binding"/>
    <property type="evidence" value="ECO:0007669"/>
    <property type="project" value="InterPro"/>
</dbReference>
<evidence type="ECO:0000313" key="8">
    <source>
        <dbReference type="Proteomes" id="UP000198748"/>
    </source>
</evidence>
<keyword evidence="5" id="KW-0472">Membrane</keyword>
<keyword evidence="3 4" id="KW-0408">Iron</keyword>
<dbReference type="Gene3D" id="1.10.760.10">
    <property type="entry name" value="Cytochrome c-like domain"/>
    <property type="match status" value="2"/>
</dbReference>
<dbReference type="GO" id="GO:0009055">
    <property type="term" value="F:electron transfer activity"/>
    <property type="evidence" value="ECO:0007669"/>
    <property type="project" value="InterPro"/>
</dbReference>
<dbReference type="Proteomes" id="UP000198748">
    <property type="component" value="Unassembled WGS sequence"/>
</dbReference>
<feature type="domain" description="Cytochrome c" evidence="6">
    <location>
        <begin position="207"/>
        <end position="305"/>
    </location>
</feature>
<evidence type="ECO:0000313" key="7">
    <source>
        <dbReference type="EMBL" id="SDF32036.1"/>
    </source>
</evidence>
<evidence type="ECO:0000256" key="3">
    <source>
        <dbReference type="ARBA" id="ARBA00023004"/>
    </source>
</evidence>
<keyword evidence="5" id="KW-0812">Transmembrane</keyword>
<dbReference type="EMBL" id="FNAN01000010">
    <property type="protein sequence ID" value="SDF32036.1"/>
    <property type="molecule type" value="Genomic_DNA"/>
</dbReference>
<keyword evidence="1 4" id="KW-0349">Heme</keyword>
<keyword evidence="5" id="KW-1133">Transmembrane helix</keyword>
<sequence length="305" mass="33192">MWHSPLLFKTSKAMIRKILKWTGIVLAVVLLAAICTYTYISVSMKSRMNKAYVFEKESIEIPSDSAALARGKHLVAIIGCQDCHGSNLEGKVMNDDGAIGRLVAGNLTKGAGGLPASYEVSDWLVALRHGVHQDGKPLLFMPSHETALLSQQDMAALIAYCRQIPKIDNTLPENDLGPVAVIMSYLGKMPLLSVEKIDHDKPMIARADSAEGAAQGKYLAVSCSGCHRENFKGGEPLAPGFPPVPDITRAGHLGQWTKAQFIATLTSGKTPEGHVLKNEDMPWKMTAQYTRGELSSLYDYLQSIQ</sequence>
<dbReference type="Pfam" id="PF00034">
    <property type="entry name" value="Cytochrom_C"/>
    <property type="match status" value="2"/>
</dbReference>
<dbReference type="STRING" id="659014.SAMN04487996_11013"/>